<name>A0A1H0EA67_9FIRM</name>
<gene>
    <name evidence="2" type="ORF">SAMN05192585_13230</name>
</gene>
<dbReference type="AlphaFoldDB" id="A0A1H0EA67"/>
<evidence type="ECO:0000313" key="2">
    <source>
        <dbReference type="EMBL" id="SDN79235.1"/>
    </source>
</evidence>
<dbReference type="Proteomes" id="UP000199182">
    <property type="component" value="Unassembled WGS sequence"/>
</dbReference>
<dbReference type="InterPro" id="IPR029432">
    <property type="entry name" value="Gp28/Gp37-like_dom"/>
</dbReference>
<feature type="domain" description="Gp28/Gp37-like" evidence="1">
    <location>
        <begin position="3"/>
        <end position="358"/>
    </location>
</feature>
<organism evidence="2 3">
    <name type="scientific">Acetanaerobacterium elongatum</name>
    <dbReference type="NCBI Taxonomy" id="258515"/>
    <lineage>
        <taxon>Bacteria</taxon>
        <taxon>Bacillati</taxon>
        <taxon>Bacillota</taxon>
        <taxon>Clostridia</taxon>
        <taxon>Eubacteriales</taxon>
        <taxon>Oscillospiraceae</taxon>
        <taxon>Acetanaerobacterium</taxon>
    </lineage>
</organism>
<dbReference type="EMBL" id="FNID01000032">
    <property type="protein sequence ID" value="SDN79235.1"/>
    <property type="molecule type" value="Genomic_DNA"/>
</dbReference>
<dbReference type="Pfam" id="PF14594">
    <property type="entry name" value="Sipho_Gp37"/>
    <property type="match status" value="1"/>
</dbReference>
<accession>A0A1H0EA67</accession>
<dbReference type="STRING" id="258515.SAMN05192585_13230"/>
<keyword evidence="3" id="KW-1185">Reference proteome</keyword>
<evidence type="ECO:0000259" key="1">
    <source>
        <dbReference type="Pfam" id="PF14594"/>
    </source>
</evidence>
<evidence type="ECO:0000313" key="3">
    <source>
        <dbReference type="Proteomes" id="UP000199182"/>
    </source>
</evidence>
<proteinExistence type="predicted"/>
<dbReference type="RefSeq" id="WP_162840413.1">
    <property type="nucleotide sequence ID" value="NZ_FNID01000032.1"/>
</dbReference>
<sequence>MELTIYDSTFTPLGVIDEISSLIWTRRYWSCGEFKLLAPFTEQNSRLLNKGNLLMKKGDSEMAEIRYLSIRKNAYGMEEIEVQGRFLTGWLDKRILLVPILVTDTGQNILRRIVNENLAAPTNTARTVPHLKLEPNPPDLQSSSIYYQGEQYLSCLLACETVAKSAQLGMKIATDIRTGTHLFKVYKGRDLTAGQTVNRPCIFSQEFDNILEQEFTVSTENLRTVAYVGGEETAIAADRVVVEVGVSAGLSRNEVFIRASDIKRSYKQGTTTVTLTLAQYQQLLTARGLKDLEQYKEALSFESNVNVTGSLAYKTDFDVGDRVTCVDKRWGIKTDVRITEITESYQKGKTQITVTFGESLPTLSEKINR</sequence>
<protein>
    <submittedName>
        <fullName evidence="2">Virus ReqiPepy6 Gp37-like protein</fullName>
    </submittedName>
</protein>
<reference evidence="2 3" key="1">
    <citation type="submission" date="2016-10" db="EMBL/GenBank/DDBJ databases">
        <authorList>
            <person name="de Groot N.N."/>
        </authorList>
    </citation>
    <scope>NUCLEOTIDE SEQUENCE [LARGE SCALE GENOMIC DNA]</scope>
    <source>
        <strain evidence="2 3">CGMCC 1.5012</strain>
    </source>
</reference>